<name>A0A3D9B8V1_9FLAO</name>
<evidence type="ECO:0000313" key="1">
    <source>
        <dbReference type="EMBL" id="REC50085.1"/>
    </source>
</evidence>
<proteinExistence type="predicted"/>
<keyword evidence="2" id="KW-1185">Reference proteome</keyword>
<sequence length="134" mass="15870">MEMISEKWNIKHKEITGCIVDERLMRTTDRRNKKTFAAIEKKYGADWRIRYEEDILDAAVKQVDIMDVLITNTPFRDQLKKCNIEIDGVEKEVRLLSNSDLYEVFVHAYDQNYRKTGCCTLHVDTKNRKVNIIK</sequence>
<evidence type="ECO:0000313" key="2">
    <source>
        <dbReference type="Proteomes" id="UP000256257"/>
    </source>
</evidence>
<accession>A0A3D9B8V1</accession>
<comment type="caution">
    <text evidence="1">The sequence shown here is derived from an EMBL/GenBank/DDBJ whole genome shotgun (WGS) entry which is preliminary data.</text>
</comment>
<reference evidence="1 2" key="1">
    <citation type="submission" date="2018-06" db="EMBL/GenBank/DDBJ databases">
        <title>Novel Chryseobacterium species.</title>
        <authorList>
            <person name="Newman J."/>
            <person name="Hugo C."/>
            <person name="Oosthuizen L."/>
            <person name="Charimba G."/>
        </authorList>
    </citation>
    <scope>NUCLEOTIDE SEQUENCE [LARGE SCALE GENOMIC DNA]</scope>
    <source>
        <strain evidence="1 2">7_F195</strain>
    </source>
</reference>
<organism evidence="1 2">
    <name type="scientific">Chryseobacterium pennipullorum</name>
    <dbReference type="NCBI Taxonomy" id="2258963"/>
    <lineage>
        <taxon>Bacteria</taxon>
        <taxon>Pseudomonadati</taxon>
        <taxon>Bacteroidota</taxon>
        <taxon>Flavobacteriia</taxon>
        <taxon>Flavobacteriales</taxon>
        <taxon>Weeksellaceae</taxon>
        <taxon>Chryseobacterium group</taxon>
        <taxon>Chryseobacterium</taxon>
    </lineage>
</organism>
<dbReference type="Proteomes" id="UP000256257">
    <property type="component" value="Unassembled WGS sequence"/>
</dbReference>
<gene>
    <name evidence="1" type="ORF">DRF67_00630</name>
</gene>
<protein>
    <submittedName>
        <fullName evidence="1">Uncharacterized protein</fullName>
    </submittedName>
</protein>
<dbReference type="EMBL" id="QNVV01000001">
    <property type="protein sequence ID" value="REC50085.1"/>
    <property type="molecule type" value="Genomic_DNA"/>
</dbReference>
<dbReference type="AlphaFoldDB" id="A0A3D9B8V1"/>